<dbReference type="VEuPathDB" id="CryptoDB:GNI_095100"/>
<organism evidence="2 3">
    <name type="scientific">Gregarina niphandrodes</name>
    <name type="common">Septate eugregarine</name>
    <dbReference type="NCBI Taxonomy" id="110365"/>
    <lineage>
        <taxon>Eukaryota</taxon>
        <taxon>Sar</taxon>
        <taxon>Alveolata</taxon>
        <taxon>Apicomplexa</taxon>
        <taxon>Conoidasida</taxon>
        <taxon>Gregarinasina</taxon>
        <taxon>Eugregarinorida</taxon>
        <taxon>Gregarinidae</taxon>
        <taxon>Gregarina</taxon>
    </lineage>
</organism>
<comment type="caution">
    <text evidence="2">The sequence shown here is derived from an EMBL/GenBank/DDBJ whole genome shotgun (WGS) entry which is preliminary data.</text>
</comment>
<evidence type="ECO:0000313" key="3">
    <source>
        <dbReference type="Proteomes" id="UP000019763"/>
    </source>
</evidence>
<gene>
    <name evidence="2" type="ORF">GNI_095100</name>
</gene>
<dbReference type="OrthoDB" id="6382204at2759"/>
<evidence type="ECO:0000256" key="1">
    <source>
        <dbReference type="SAM" id="MobiDB-lite"/>
    </source>
</evidence>
<dbReference type="EMBL" id="AFNH02000711">
    <property type="protein sequence ID" value="EZG58334.1"/>
    <property type="molecule type" value="Genomic_DNA"/>
</dbReference>
<dbReference type="Proteomes" id="UP000019763">
    <property type="component" value="Unassembled WGS sequence"/>
</dbReference>
<dbReference type="RefSeq" id="XP_011130980.1">
    <property type="nucleotide sequence ID" value="XM_011132678.1"/>
</dbReference>
<feature type="compositionally biased region" description="Basic and acidic residues" evidence="1">
    <location>
        <begin position="39"/>
        <end position="70"/>
    </location>
</feature>
<feature type="compositionally biased region" description="Basic and acidic residues" evidence="1">
    <location>
        <begin position="116"/>
        <end position="132"/>
    </location>
</feature>
<proteinExistence type="predicted"/>
<feature type="region of interest" description="Disordered" evidence="1">
    <location>
        <begin position="1"/>
        <end position="150"/>
    </location>
</feature>
<dbReference type="AlphaFoldDB" id="A0A023B560"/>
<dbReference type="GeneID" id="22913396"/>
<feature type="compositionally biased region" description="Basic and acidic residues" evidence="1">
    <location>
        <begin position="1"/>
        <end position="30"/>
    </location>
</feature>
<feature type="compositionally biased region" description="Basic and acidic residues" evidence="1">
    <location>
        <begin position="78"/>
        <end position="109"/>
    </location>
</feature>
<reference evidence="2" key="1">
    <citation type="submission" date="2013-12" db="EMBL/GenBank/DDBJ databases">
        <authorList>
            <person name="Omoto C.K."/>
            <person name="Sibley D."/>
            <person name="Venepally P."/>
            <person name="Hadjithomas M."/>
            <person name="Karamycheva S."/>
            <person name="Brunk B."/>
            <person name="Roos D."/>
            <person name="Caler E."/>
            <person name="Lorenzi H."/>
        </authorList>
    </citation>
    <scope>NUCLEOTIDE SEQUENCE</scope>
</reference>
<evidence type="ECO:0000313" key="2">
    <source>
        <dbReference type="EMBL" id="EZG58334.1"/>
    </source>
</evidence>
<accession>A0A023B560</accession>
<protein>
    <submittedName>
        <fullName evidence="2">Uncharacterized protein</fullName>
    </submittedName>
</protein>
<keyword evidence="3" id="KW-1185">Reference proteome</keyword>
<sequence length="150" mass="17185">SSERPRGSERIAEKGGVERVADRTVDRLPDRTIGGLPDRTIDRLPDRLPDRAVDRVPEKEMTDRIPDRAESGSQSDRNLQDRASRYDRGISQGRRGENKSRDLEREAATRKVSKRTGQDRAPEYNRPSERSRNRGLGGKRSYEPPNPHLW</sequence>
<feature type="non-terminal residue" evidence="2">
    <location>
        <position position="1"/>
    </location>
</feature>
<name>A0A023B560_GRENI</name>